<dbReference type="GO" id="GO:0033615">
    <property type="term" value="P:mitochondrial proton-transporting ATP synthase complex assembly"/>
    <property type="evidence" value="ECO:0007669"/>
    <property type="project" value="TreeGrafter"/>
</dbReference>
<dbReference type="Pfam" id="PF06644">
    <property type="entry name" value="ATP11"/>
    <property type="match status" value="1"/>
</dbReference>
<protein>
    <recommendedName>
        <fullName evidence="8">ATP synthase mitochondrial F1 complex assembly factor 1</fullName>
    </recommendedName>
</protein>
<dbReference type="Proteomes" id="UP001372834">
    <property type="component" value="Unassembled WGS sequence"/>
</dbReference>
<dbReference type="GO" id="GO:0005739">
    <property type="term" value="C:mitochondrion"/>
    <property type="evidence" value="ECO:0007669"/>
    <property type="project" value="UniProtKB-SubCell"/>
</dbReference>
<evidence type="ECO:0000256" key="3">
    <source>
        <dbReference type="ARBA" id="ARBA00022946"/>
    </source>
</evidence>
<evidence type="ECO:0008006" key="8">
    <source>
        <dbReference type="Google" id="ProtNLM"/>
    </source>
</evidence>
<evidence type="ECO:0000256" key="4">
    <source>
        <dbReference type="ARBA" id="ARBA00023128"/>
    </source>
</evidence>
<dbReference type="EMBL" id="JAWJWE010000003">
    <property type="protein sequence ID" value="KAK6639497.1"/>
    <property type="molecule type" value="Genomic_DNA"/>
</dbReference>
<name>A0AAN8S828_POLSC</name>
<evidence type="ECO:0000256" key="5">
    <source>
        <dbReference type="SAM" id="MobiDB-lite"/>
    </source>
</evidence>
<proteinExistence type="inferred from homology"/>
<organism evidence="6 7">
    <name type="scientific">Polyplax serrata</name>
    <name type="common">Common mouse louse</name>
    <dbReference type="NCBI Taxonomy" id="468196"/>
    <lineage>
        <taxon>Eukaryota</taxon>
        <taxon>Metazoa</taxon>
        <taxon>Ecdysozoa</taxon>
        <taxon>Arthropoda</taxon>
        <taxon>Hexapoda</taxon>
        <taxon>Insecta</taxon>
        <taxon>Pterygota</taxon>
        <taxon>Neoptera</taxon>
        <taxon>Paraneoptera</taxon>
        <taxon>Psocodea</taxon>
        <taxon>Troctomorpha</taxon>
        <taxon>Phthiraptera</taxon>
        <taxon>Anoplura</taxon>
        <taxon>Polyplacidae</taxon>
        <taxon>Polyplax</taxon>
    </lineage>
</organism>
<dbReference type="PANTHER" id="PTHR13126:SF0">
    <property type="entry name" value="ATP SYNTHASE MITOCHONDRIAL F1 COMPLEX ASSEMBLY FACTOR 1"/>
    <property type="match status" value="1"/>
</dbReference>
<dbReference type="AlphaFoldDB" id="A0AAN8S828"/>
<evidence type="ECO:0000256" key="2">
    <source>
        <dbReference type="ARBA" id="ARBA00009116"/>
    </source>
</evidence>
<dbReference type="InterPro" id="IPR010591">
    <property type="entry name" value="ATP11"/>
</dbReference>
<keyword evidence="3" id="KW-0809">Transit peptide</keyword>
<comment type="caution">
    <text evidence="6">The sequence shown here is derived from an EMBL/GenBank/DDBJ whole genome shotgun (WGS) entry which is preliminary data.</text>
</comment>
<keyword evidence="4" id="KW-0496">Mitochondrion</keyword>
<evidence type="ECO:0000313" key="6">
    <source>
        <dbReference type="EMBL" id="KAK6639497.1"/>
    </source>
</evidence>
<reference evidence="6 7" key="1">
    <citation type="submission" date="2023-10" db="EMBL/GenBank/DDBJ databases">
        <title>Genomes of two closely related lineages of the louse Polyplax serrata with different host specificities.</title>
        <authorList>
            <person name="Martinu J."/>
            <person name="Tarabai H."/>
            <person name="Stefka J."/>
            <person name="Hypsa V."/>
        </authorList>
    </citation>
    <scope>NUCLEOTIDE SEQUENCE [LARGE SCALE GENOMIC DNA]</scope>
    <source>
        <strain evidence="6">HR10_N</strain>
    </source>
</reference>
<feature type="region of interest" description="Disordered" evidence="5">
    <location>
        <begin position="39"/>
        <end position="76"/>
    </location>
</feature>
<gene>
    <name evidence="6" type="ORF">RUM43_007770</name>
</gene>
<evidence type="ECO:0000313" key="7">
    <source>
        <dbReference type="Proteomes" id="UP001372834"/>
    </source>
</evidence>
<comment type="subcellular location">
    <subcellularLocation>
        <location evidence="1">Mitochondrion</location>
    </subcellularLocation>
</comment>
<comment type="similarity">
    <text evidence="2">Belongs to the ATP11 family.</text>
</comment>
<feature type="compositionally biased region" description="Basic and acidic residues" evidence="5">
    <location>
        <begin position="42"/>
        <end position="67"/>
    </location>
</feature>
<sequence length="261" mass="30624">MTANNIGTSSTAYEKALEDLKSNPFFDKYAVKIANLQQESPEELRQRLEENEKRKQKKYKTEAKERPYSVASEHGKRHIANSPFTKTKKLEDIMKTELLKDKSDEEIKQLWLDYHRDKDVVISVVPKDTYALMNERAKEFQTFLLPIPRTQGYEFIMCQFAANEVHFTPLIAYQTHKENAPECLTLTFYPDLQDEKGIVLMKGEYDTDILNCQEAQCLVNELQLYYSQNNEKRLNLLRRFTYSPSEFNHMDLIAELETLSI</sequence>
<dbReference type="PANTHER" id="PTHR13126">
    <property type="entry name" value="CHAPERONE ATP11"/>
    <property type="match status" value="1"/>
</dbReference>
<accession>A0AAN8S828</accession>
<evidence type="ECO:0000256" key="1">
    <source>
        <dbReference type="ARBA" id="ARBA00004173"/>
    </source>
</evidence>